<dbReference type="RefSeq" id="WP_054729048.1">
    <property type="nucleotide sequence ID" value="NZ_CP009429.1"/>
</dbReference>
<feature type="chain" id="PRO_5041913702" description="Peptidase S9 prolyl oligopeptidase catalytic domain-containing protein" evidence="1">
    <location>
        <begin position="21"/>
        <end position="657"/>
    </location>
</feature>
<dbReference type="GO" id="GO:0008236">
    <property type="term" value="F:serine-type peptidase activity"/>
    <property type="evidence" value="ECO:0007669"/>
    <property type="project" value="InterPro"/>
</dbReference>
<keyword evidence="4" id="KW-1185">Reference proteome</keyword>
<evidence type="ECO:0000313" key="3">
    <source>
        <dbReference type="EMBL" id="AMU90337.1"/>
    </source>
</evidence>
<dbReference type="Proteomes" id="UP000076088">
    <property type="component" value="Chromosome"/>
</dbReference>
<reference evidence="4" key="1">
    <citation type="submission" date="2015-11" db="EMBL/GenBank/DDBJ databases">
        <title>Complete genome sequence of a polyethylene-glycol degrader Sphingopyxis macrogoltabida 203N (NBRC 111659).</title>
        <authorList>
            <person name="Yoshiyuki O."/>
            <person name="Shouta N."/>
            <person name="Nagata Y."/>
            <person name="Numata M."/>
            <person name="Tsuchikane K."/>
            <person name="Hosoyama A."/>
            <person name="Yamazoe A."/>
            <person name="Tsuda M."/>
            <person name="Fujita N."/>
            <person name="Kawai F."/>
        </authorList>
    </citation>
    <scope>NUCLEOTIDE SEQUENCE [LARGE SCALE GENOMIC DNA]</scope>
    <source>
        <strain evidence="4">203N</strain>
    </source>
</reference>
<dbReference type="Gene3D" id="2.120.10.30">
    <property type="entry name" value="TolB, C-terminal domain"/>
    <property type="match status" value="1"/>
</dbReference>
<dbReference type="InterPro" id="IPR029058">
    <property type="entry name" value="AB_hydrolase_fold"/>
</dbReference>
<dbReference type="GO" id="GO:0006508">
    <property type="term" value="P:proteolysis"/>
    <property type="evidence" value="ECO:0007669"/>
    <property type="project" value="InterPro"/>
</dbReference>
<sequence length="657" mass="70744">MVGRYALSLALLAAASPAASQVTPREIAEIADISGLAASPDGRWLAYRVERPSTADNRIDAEWFIVAADGRTSPRSLGQLGTALSNDAGSILPGEIGWTPDSRSIVVRALVDERVGLWRSAIDGSGFSPAIVADGDVENFALLPDGTLVVRQLPSRAETMRAEEREREAGILVDGRTDLAAPLFRGGIVNGRHATQRFTGDWFNRAPLLGERPPILRTWKLDTGEERPLSKGEISALADRPTLELPAAPAAALEAAGACIAGPACADATLRLSSWIGALGGRIVMALRDGAYRQTLYIWSPETGNVRKLASGEGLLAGNRLESTACAPVPDAVFCVEAAPSIAPRLVRIGFNGRKTIIASPNGYPGDDGLLAETVAWQVSGSRASGILIRPKIPGRLPLFVTYYRCAGYPRGGLGDEWPLRALAASGIAALCINALPGGAKAEDRYGLAMAAVRAAIDELDRRGIADRNRVGMGGLSFGSEVTMWIATHSDMLRAASIASLQMGPAYYWFNARPGREMFTANLEQYFGVGSPDDDPDGWRRMSAASNLDKLEAPLLLQLPEHEARQTIELISKVATAEIGETHIFPLAPHIKVEPRQRLAAYNRNLDWFRYWLKDESDPDPKKAAQYQRWAAIRAARDALSSERSQRSISAISSNRK</sequence>
<dbReference type="InterPro" id="IPR053536">
    <property type="entry name" value="Lasso_peptide_isopeptidase"/>
</dbReference>
<evidence type="ECO:0000313" key="4">
    <source>
        <dbReference type="Proteomes" id="UP000076088"/>
    </source>
</evidence>
<keyword evidence="1" id="KW-0732">Signal</keyword>
<dbReference type="SUPFAM" id="SSF53474">
    <property type="entry name" value="alpha/beta-Hydrolases"/>
    <property type="match status" value="1"/>
</dbReference>
<dbReference type="SUPFAM" id="SSF82171">
    <property type="entry name" value="DPP6 N-terminal domain-like"/>
    <property type="match status" value="1"/>
</dbReference>
<dbReference type="KEGG" id="smaz:LH19_14395"/>
<dbReference type="NCBIfam" id="NF033523">
    <property type="entry name" value="lasso_peptidase"/>
    <property type="match status" value="1"/>
</dbReference>
<proteinExistence type="predicted"/>
<dbReference type="Gene3D" id="3.40.50.1820">
    <property type="entry name" value="alpha/beta hydrolase"/>
    <property type="match status" value="1"/>
</dbReference>
<accession>A0AAC8Z2G9</accession>
<name>A0AAC8Z2G9_SPHMC</name>
<dbReference type="InterPro" id="IPR001375">
    <property type="entry name" value="Peptidase_S9_cat"/>
</dbReference>
<gene>
    <name evidence="3" type="ORF">ATM17_15015</name>
</gene>
<feature type="signal peptide" evidence="1">
    <location>
        <begin position="1"/>
        <end position="20"/>
    </location>
</feature>
<evidence type="ECO:0000259" key="2">
    <source>
        <dbReference type="Pfam" id="PF00326"/>
    </source>
</evidence>
<protein>
    <recommendedName>
        <fullName evidence="2">Peptidase S9 prolyl oligopeptidase catalytic domain-containing protein</fullName>
    </recommendedName>
</protein>
<dbReference type="Pfam" id="PF00326">
    <property type="entry name" value="Peptidase_S9"/>
    <property type="match status" value="1"/>
</dbReference>
<evidence type="ECO:0000256" key="1">
    <source>
        <dbReference type="SAM" id="SignalP"/>
    </source>
</evidence>
<reference evidence="3 4" key="2">
    <citation type="journal article" date="2016" name="Genome Announc.">
        <title>Complete Genome Sequence of Sphingopyxis macrogoltabida Strain 203N (NBRC 111659), a Polyethylene Glycol Degrader.</title>
        <authorList>
            <person name="Ohtsubo Y."/>
            <person name="Nonoyama S."/>
            <person name="Nagata Y."/>
            <person name="Numata M."/>
            <person name="Tsuchikane K."/>
            <person name="Hosoyama A."/>
            <person name="Yamazoe A."/>
            <person name="Tsuda M."/>
            <person name="Fujita N."/>
            <person name="Kawai F."/>
        </authorList>
    </citation>
    <scope>NUCLEOTIDE SEQUENCE [LARGE SCALE GENOMIC DNA]</scope>
    <source>
        <strain evidence="3 4">203N</strain>
    </source>
</reference>
<organism evidence="3 4">
    <name type="scientific">Sphingopyxis macrogoltabida</name>
    <name type="common">Sphingomonas macrogoltabidus</name>
    <dbReference type="NCBI Taxonomy" id="33050"/>
    <lineage>
        <taxon>Bacteria</taxon>
        <taxon>Pseudomonadati</taxon>
        <taxon>Pseudomonadota</taxon>
        <taxon>Alphaproteobacteria</taxon>
        <taxon>Sphingomonadales</taxon>
        <taxon>Sphingomonadaceae</taxon>
        <taxon>Sphingopyxis</taxon>
    </lineage>
</organism>
<dbReference type="EMBL" id="CP013344">
    <property type="protein sequence ID" value="AMU90337.1"/>
    <property type="molecule type" value="Genomic_DNA"/>
</dbReference>
<dbReference type="InterPro" id="IPR011042">
    <property type="entry name" value="6-blade_b-propeller_TolB-like"/>
</dbReference>
<dbReference type="AlphaFoldDB" id="A0AAC8Z2G9"/>
<feature type="domain" description="Peptidase S9 prolyl oligopeptidase catalytic" evidence="2">
    <location>
        <begin position="455"/>
        <end position="615"/>
    </location>
</feature>